<dbReference type="AlphaFoldDB" id="A0AAN9XK52"/>
<keyword evidence="2" id="KW-1185">Reference proteome</keyword>
<proteinExistence type="predicted"/>
<dbReference type="EMBL" id="JAYMYS010000004">
    <property type="protein sequence ID" value="KAK7395877.1"/>
    <property type="molecule type" value="Genomic_DNA"/>
</dbReference>
<reference evidence="1 2" key="1">
    <citation type="submission" date="2024-01" db="EMBL/GenBank/DDBJ databases">
        <title>The genomes of 5 underutilized Papilionoideae crops provide insights into root nodulation and disease resistanc.</title>
        <authorList>
            <person name="Jiang F."/>
        </authorList>
    </citation>
    <scope>NUCLEOTIDE SEQUENCE [LARGE SCALE GENOMIC DNA]</scope>
    <source>
        <strain evidence="1">DUOXIRENSHENG_FW03</strain>
        <tissue evidence="1">Leaves</tissue>
    </source>
</reference>
<protein>
    <submittedName>
        <fullName evidence="1">Uncharacterized protein</fullName>
    </submittedName>
</protein>
<accession>A0AAN9XK52</accession>
<comment type="caution">
    <text evidence="1">The sequence shown here is derived from an EMBL/GenBank/DDBJ whole genome shotgun (WGS) entry which is preliminary data.</text>
</comment>
<sequence length="141" mass="15033">MGGDAVLLKPLEVDYGLRKVHVAKTQRVGEPREGVTSKLEGVISGAMGVGCGMDANGAGRDRSDMGRGLVVELPSSPILVSSAVSFKVKGGNVNNSHTTSKDPLLESMFLSHLRLAEFDIGEDRFHMLQEAIMDLDHSSPT</sequence>
<organism evidence="1 2">
    <name type="scientific">Psophocarpus tetragonolobus</name>
    <name type="common">Winged bean</name>
    <name type="synonym">Dolichos tetragonolobus</name>
    <dbReference type="NCBI Taxonomy" id="3891"/>
    <lineage>
        <taxon>Eukaryota</taxon>
        <taxon>Viridiplantae</taxon>
        <taxon>Streptophyta</taxon>
        <taxon>Embryophyta</taxon>
        <taxon>Tracheophyta</taxon>
        <taxon>Spermatophyta</taxon>
        <taxon>Magnoliopsida</taxon>
        <taxon>eudicotyledons</taxon>
        <taxon>Gunneridae</taxon>
        <taxon>Pentapetalae</taxon>
        <taxon>rosids</taxon>
        <taxon>fabids</taxon>
        <taxon>Fabales</taxon>
        <taxon>Fabaceae</taxon>
        <taxon>Papilionoideae</taxon>
        <taxon>50 kb inversion clade</taxon>
        <taxon>NPAAA clade</taxon>
        <taxon>indigoferoid/millettioid clade</taxon>
        <taxon>Phaseoleae</taxon>
        <taxon>Psophocarpus</taxon>
    </lineage>
</organism>
<name>A0AAN9XK52_PSOTE</name>
<gene>
    <name evidence="1" type="ORF">VNO78_16449</name>
</gene>
<evidence type="ECO:0000313" key="1">
    <source>
        <dbReference type="EMBL" id="KAK7395877.1"/>
    </source>
</evidence>
<dbReference type="Proteomes" id="UP001386955">
    <property type="component" value="Unassembled WGS sequence"/>
</dbReference>
<evidence type="ECO:0000313" key="2">
    <source>
        <dbReference type="Proteomes" id="UP001386955"/>
    </source>
</evidence>